<protein>
    <submittedName>
        <fullName evidence="3">Glycosyl transferase group 1</fullName>
    </submittedName>
</protein>
<evidence type="ECO:0000313" key="3">
    <source>
        <dbReference type="EMBL" id="AEL27424.1"/>
    </source>
</evidence>
<dbReference type="Pfam" id="PF13439">
    <property type="entry name" value="Glyco_transf_4"/>
    <property type="match status" value="1"/>
</dbReference>
<evidence type="ECO:0000259" key="2">
    <source>
        <dbReference type="Pfam" id="PF13439"/>
    </source>
</evidence>
<dbReference type="STRING" id="880070.Cycma_3712"/>
<dbReference type="EMBL" id="CP002955">
    <property type="protein sequence ID" value="AEL27424.1"/>
    <property type="molecule type" value="Genomic_DNA"/>
</dbReference>
<reference evidence="4" key="1">
    <citation type="submission" date="2011-07" db="EMBL/GenBank/DDBJ databases">
        <title>The complete genome of Cyclobacterium marinum DSM 745.</title>
        <authorList>
            <person name="Lucas S."/>
            <person name="Han J."/>
            <person name="Lapidus A."/>
            <person name="Bruce D."/>
            <person name="Goodwin L."/>
            <person name="Pitluck S."/>
            <person name="Peters L."/>
            <person name="Kyrpides N."/>
            <person name="Mavromatis K."/>
            <person name="Ivanova N."/>
            <person name="Ovchinnikova G."/>
            <person name="Chertkov O."/>
            <person name="Detter J.C."/>
            <person name="Tapia R."/>
            <person name="Han C."/>
            <person name="Land M."/>
            <person name="Hauser L."/>
            <person name="Markowitz V."/>
            <person name="Cheng J.-F."/>
            <person name="Hugenholtz P."/>
            <person name="Woyke T."/>
            <person name="Wu D."/>
            <person name="Tindall B."/>
            <person name="Schuetze A."/>
            <person name="Brambilla E."/>
            <person name="Klenk H.-P."/>
            <person name="Eisen J.A."/>
        </authorList>
    </citation>
    <scope>NUCLEOTIDE SEQUENCE [LARGE SCALE GENOMIC DNA]</scope>
    <source>
        <strain evidence="4">ATCC 25205 / DSM 745 / LMG 13164 / NCIMB 1802</strain>
    </source>
</reference>
<dbReference type="PANTHER" id="PTHR45947:SF3">
    <property type="entry name" value="SULFOQUINOVOSYL TRANSFERASE SQD2"/>
    <property type="match status" value="1"/>
</dbReference>
<dbReference type="RefSeq" id="WP_014021710.1">
    <property type="nucleotide sequence ID" value="NC_015914.1"/>
</dbReference>
<dbReference type="GO" id="GO:0016758">
    <property type="term" value="F:hexosyltransferase activity"/>
    <property type="evidence" value="ECO:0007669"/>
    <property type="project" value="TreeGrafter"/>
</dbReference>
<dbReference type="InterPro" id="IPR001296">
    <property type="entry name" value="Glyco_trans_1"/>
</dbReference>
<dbReference type="eggNOG" id="COG0438">
    <property type="taxonomic scope" value="Bacteria"/>
</dbReference>
<dbReference type="OrthoDB" id="7560678at2"/>
<dbReference type="Proteomes" id="UP000001635">
    <property type="component" value="Chromosome"/>
</dbReference>
<keyword evidence="4" id="KW-1185">Reference proteome</keyword>
<organism evidence="3 4">
    <name type="scientific">Cyclobacterium marinum (strain ATCC 25205 / DSM 745 / LMG 13164 / NCIMB 1802)</name>
    <name type="common">Flectobacillus marinus</name>
    <dbReference type="NCBI Taxonomy" id="880070"/>
    <lineage>
        <taxon>Bacteria</taxon>
        <taxon>Pseudomonadati</taxon>
        <taxon>Bacteroidota</taxon>
        <taxon>Cytophagia</taxon>
        <taxon>Cytophagales</taxon>
        <taxon>Cyclobacteriaceae</taxon>
        <taxon>Cyclobacterium</taxon>
    </lineage>
</organism>
<dbReference type="KEGG" id="cmr:Cycma_3712"/>
<dbReference type="InterPro" id="IPR028098">
    <property type="entry name" value="Glyco_trans_4-like_N"/>
</dbReference>
<feature type="domain" description="Glycosyltransferase subfamily 4-like N-terminal" evidence="2">
    <location>
        <begin position="16"/>
        <end position="170"/>
    </location>
</feature>
<dbReference type="PANTHER" id="PTHR45947">
    <property type="entry name" value="SULFOQUINOVOSYL TRANSFERASE SQD2"/>
    <property type="match status" value="1"/>
</dbReference>
<keyword evidence="3" id="KW-0808">Transferase</keyword>
<dbReference type="Gene3D" id="3.40.50.2000">
    <property type="entry name" value="Glycogen Phosphorylase B"/>
    <property type="match status" value="2"/>
</dbReference>
<sequence length="372" mass="41692">MGKIRILHCIETISSGGVEVLRLGFARNYDKERFDLRIVCTNAKGPIKEALEKEGIQIIQVGSFKSPFEIKKYKKVLGVIKQFSPHIIHGAVFEGMSMASICGFLGKVPIIILEETSDPQKRSNKAIWLQRQMAKLADAVIGISPSVTYYLRDKAKIPSEKVFLLNNGVDNSNLFLNTQDCQRADIFLKNSDYVLGSVGRVHDNVKRYSDILKAIKILNDPEIKFLLIGSGPDLWKLKELARKLNIEKQFISLGFKEDTSTYYQLMDCFCIPSSQEGFGLAAVEAMFHQLPVIATAVGGLKDIVRNKKTGMLIPHSDPQSIADSVVYLKNNPIISSKMGEEGFLRASSRYGIDTYTNSLENLYLTFINKRNK</sequence>
<dbReference type="AlphaFoldDB" id="G0J2T7"/>
<dbReference type="HOGENOM" id="CLU_009583_0_4_10"/>
<dbReference type="InterPro" id="IPR050194">
    <property type="entry name" value="Glycosyltransferase_grp1"/>
</dbReference>
<gene>
    <name evidence="3" type="ordered locus">Cycma_3712</name>
</gene>
<accession>G0J2T7</accession>
<feature type="domain" description="Glycosyl transferase family 1" evidence="1">
    <location>
        <begin position="182"/>
        <end position="342"/>
    </location>
</feature>
<evidence type="ECO:0000259" key="1">
    <source>
        <dbReference type="Pfam" id="PF00534"/>
    </source>
</evidence>
<proteinExistence type="predicted"/>
<dbReference type="SUPFAM" id="SSF53756">
    <property type="entry name" value="UDP-Glycosyltransferase/glycogen phosphorylase"/>
    <property type="match status" value="1"/>
</dbReference>
<dbReference type="Pfam" id="PF00534">
    <property type="entry name" value="Glycos_transf_1"/>
    <property type="match status" value="1"/>
</dbReference>
<name>G0J2T7_CYCMS</name>
<evidence type="ECO:0000313" key="4">
    <source>
        <dbReference type="Proteomes" id="UP000001635"/>
    </source>
</evidence>